<feature type="binding site" evidence="5 6">
    <location>
        <position position="129"/>
    </location>
    <ligand>
        <name>substrate</name>
    </ligand>
</feature>
<dbReference type="PIRSF" id="PIRSF000190">
    <property type="entry name" value="Pyd_amn-ph_oxd"/>
    <property type="match status" value="1"/>
</dbReference>
<proteinExistence type="inferred from homology"/>
<comment type="cofactor">
    <cofactor evidence="5 7">
        <name>FMN</name>
        <dbReference type="ChEBI" id="CHEBI:58210"/>
    </cofactor>
    <text evidence="5 7">Binds 1 FMN per subunit.</text>
</comment>
<dbReference type="EMBL" id="LJXT01000045">
    <property type="protein sequence ID" value="KPQ15950.1"/>
    <property type="molecule type" value="Genomic_DNA"/>
</dbReference>
<keyword evidence="5" id="KW-0664">Pyridoxine biosynthesis</keyword>
<dbReference type="eggNOG" id="COG0259">
    <property type="taxonomic scope" value="Bacteria"/>
</dbReference>
<comment type="caution">
    <text evidence="5">Lacks conserved residue(s) required for the propagation of feature annotation.</text>
</comment>
<feature type="binding site" evidence="5">
    <location>
        <begin position="74"/>
        <end position="75"/>
    </location>
    <ligand>
        <name>FMN</name>
        <dbReference type="ChEBI" id="CHEBI:58210"/>
    </ligand>
</feature>
<feature type="binding site" evidence="5 6">
    <location>
        <position position="65"/>
    </location>
    <ligand>
        <name>substrate</name>
    </ligand>
</feature>
<dbReference type="HAMAP" id="MF_01629">
    <property type="entry name" value="PdxH"/>
    <property type="match status" value="1"/>
</dbReference>
<dbReference type="Pfam" id="PF01243">
    <property type="entry name" value="PNPOx_N"/>
    <property type="match status" value="1"/>
</dbReference>
<evidence type="ECO:0000313" key="10">
    <source>
        <dbReference type="EMBL" id="KPQ15950.1"/>
    </source>
</evidence>
<evidence type="ECO:0000256" key="3">
    <source>
        <dbReference type="ARBA" id="ARBA00022643"/>
    </source>
</evidence>
<dbReference type="AlphaFoldDB" id="A0A0P7Y6Z2"/>
<evidence type="ECO:0000256" key="1">
    <source>
        <dbReference type="ARBA" id="ARBA00007301"/>
    </source>
</evidence>
<evidence type="ECO:0000256" key="2">
    <source>
        <dbReference type="ARBA" id="ARBA00022630"/>
    </source>
</evidence>
<reference evidence="10 11" key="1">
    <citation type="submission" date="2015-09" db="EMBL/GenBank/DDBJ databases">
        <title>Identification and resolution of microdiversity through metagenomic sequencing of parallel consortia.</title>
        <authorList>
            <person name="Nelson W.C."/>
            <person name="Romine M.F."/>
            <person name="Lindemann S.R."/>
        </authorList>
    </citation>
    <scope>NUCLEOTIDE SEQUENCE [LARGE SCALE GENOMIC DNA]</scope>
    <source>
        <strain evidence="10">HL-49</strain>
    </source>
</reference>
<feature type="binding site" evidence="5 6">
    <location>
        <position position="121"/>
    </location>
    <ligand>
        <name>substrate</name>
    </ligand>
</feature>
<feature type="binding site" evidence="5 7">
    <location>
        <position position="193"/>
    </location>
    <ligand>
        <name>FMN</name>
        <dbReference type="ChEBI" id="CHEBI:58210"/>
    </ligand>
</feature>
<dbReference type="PROSITE" id="PS01064">
    <property type="entry name" value="PYRIDOX_OXIDASE"/>
    <property type="match status" value="1"/>
</dbReference>
<keyword evidence="4 5" id="KW-0560">Oxidoreductase</keyword>
<dbReference type="UniPathway" id="UPA01068">
    <property type="reaction ID" value="UER00304"/>
</dbReference>
<feature type="binding site" evidence="5 7">
    <location>
        <begin position="138"/>
        <end position="139"/>
    </location>
    <ligand>
        <name>FMN</name>
        <dbReference type="ChEBI" id="CHEBI:58210"/>
    </ligand>
</feature>
<dbReference type="InterPro" id="IPR019576">
    <property type="entry name" value="Pyridoxamine_oxidase_dimer_C"/>
</dbReference>
<comment type="similarity">
    <text evidence="1 5">Belongs to the pyridoxamine 5'-phosphate oxidase family.</text>
</comment>
<dbReference type="GO" id="GO:0010181">
    <property type="term" value="F:FMN binding"/>
    <property type="evidence" value="ECO:0007669"/>
    <property type="project" value="UniProtKB-UniRule"/>
</dbReference>
<dbReference type="OrthoDB" id="9780392at2"/>
<dbReference type="SUPFAM" id="SSF50475">
    <property type="entry name" value="FMN-binding split barrel"/>
    <property type="match status" value="1"/>
</dbReference>
<comment type="pathway">
    <text evidence="5">Cofactor metabolism; pyridoxal 5'-phosphate salvage; pyridoxal 5'-phosphate from pyridoxamine 5'-phosphate: step 1/1.</text>
</comment>
<dbReference type="Proteomes" id="UP000050421">
    <property type="component" value="Unassembled WGS sequence"/>
</dbReference>
<feature type="binding site" evidence="5 7">
    <location>
        <position position="183"/>
    </location>
    <ligand>
        <name>FMN</name>
        <dbReference type="ChEBI" id="CHEBI:58210"/>
    </ligand>
</feature>
<evidence type="ECO:0000259" key="9">
    <source>
        <dbReference type="Pfam" id="PF10590"/>
    </source>
</evidence>
<dbReference type="Pfam" id="PF10590">
    <property type="entry name" value="PNP_phzG_C"/>
    <property type="match status" value="1"/>
</dbReference>
<evidence type="ECO:0000256" key="6">
    <source>
        <dbReference type="PIRSR" id="PIRSR000190-1"/>
    </source>
</evidence>
<dbReference type="InterPro" id="IPR000659">
    <property type="entry name" value="Pyridox_Oxase"/>
</dbReference>
<dbReference type="NCBIfam" id="TIGR00558">
    <property type="entry name" value="pdxH"/>
    <property type="match status" value="1"/>
</dbReference>
<feature type="binding site" evidence="5 7">
    <location>
        <position position="81"/>
    </location>
    <ligand>
        <name>FMN</name>
        <dbReference type="ChEBI" id="CHEBI:58210"/>
    </ligand>
</feature>
<gene>
    <name evidence="5 10" type="primary">pdxH</name>
    <name evidence="10" type="ORF">HLUCCX10_08485</name>
</gene>
<evidence type="ECO:0000259" key="8">
    <source>
        <dbReference type="Pfam" id="PF01243"/>
    </source>
</evidence>
<dbReference type="PANTHER" id="PTHR10851:SF0">
    <property type="entry name" value="PYRIDOXINE-5'-PHOSPHATE OXIDASE"/>
    <property type="match status" value="1"/>
</dbReference>
<protein>
    <recommendedName>
        <fullName evidence="5">Pyridoxine/pyridoxamine 5'-phosphate oxidase</fullName>
        <ecNumber evidence="5">1.4.3.5</ecNumber>
    </recommendedName>
    <alternativeName>
        <fullName evidence="5">PNP/PMP oxidase</fullName>
        <shortName evidence="5">PNPOx</shortName>
    </alternativeName>
    <alternativeName>
        <fullName evidence="5">Pyridoxal 5'-phosphate synthase</fullName>
    </alternativeName>
</protein>
<dbReference type="EC" id="1.4.3.5" evidence="5"/>
<dbReference type="Gene3D" id="2.30.110.10">
    <property type="entry name" value="Electron Transport, Fmn-binding Protein, Chain A"/>
    <property type="match status" value="1"/>
</dbReference>
<feature type="domain" description="Pyridoxine 5'-phosphate oxidase dimerisation C-terminal" evidence="9">
    <location>
        <begin position="170"/>
        <end position="211"/>
    </location>
</feature>
<dbReference type="GO" id="GO:0004733">
    <property type="term" value="F:pyridoxamine phosphate oxidase activity"/>
    <property type="evidence" value="ECO:0007669"/>
    <property type="project" value="UniProtKB-UniRule"/>
</dbReference>
<evidence type="ECO:0000256" key="7">
    <source>
        <dbReference type="PIRSR" id="PIRSR000190-2"/>
    </source>
</evidence>
<feature type="binding site" evidence="5 6">
    <location>
        <begin position="189"/>
        <end position="191"/>
    </location>
    <ligand>
        <name>substrate</name>
    </ligand>
</feature>
<evidence type="ECO:0000256" key="5">
    <source>
        <dbReference type="HAMAP-Rule" id="MF_01629"/>
    </source>
</evidence>
<evidence type="ECO:0000313" key="11">
    <source>
        <dbReference type="Proteomes" id="UP000050421"/>
    </source>
</evidence>
<feature type="binding site" evidence="5 7">
    <location>
        <position position="103"/>
    </location>
    <ligand>
        <name>FMN</name>
        <dbReference type="ChEBI" id="CHEBI:58210"/>
    </ligand>
</feature>
<comment type="catalytic activity">
    <reaction evidence="5">
        <text>pyridoxamine 5'-phosphate + O2 + H2O = pyridoxal 5'-phosphate + H2O2 + NH4(+)</text>
        <dbReference type="Rhea" id="RHEA:15817"/>
        <dbReference type="ChEBI" id="CHEBI:15377"/>
        <dbReference type="ChEBI" id="CHEBI:15379"/>
        <dbReference type="ChEBI" id="CHEBI:16240"/>
        <dbReference type="ChEBI" id="CHEBI:28938"/>
        <dbReference type="ChEBI" id="CHEBI:58451"/>
        <dbReference type="ChEBI" id="CHEBI:597326"/>
        <dbReference type="EC" id="1.4.3.5"/>
    </reaction>
</comment>
<feature type="binding site" evidence="5 6">
    <location>
        <position position="125"/>
    </location>
    <ligand>
        <name>substrate</name>
    </ligand>
</feature>
<dbReference type="GO" id="GO:0008615">
    <property type="term" value="P:pyridoxine biosynthetic process"/>
    <property type="evidence" value="ECO:0007669"/>
    <property type="project" value="UniProtKB-UniRule"/>
</dbReference>
<evidence type="ECO:0000256" key="4">
    <source>
        <dbReference type="ARBA" id="ARBA00023002"/>
    </source>
</evidence>
<dbReference type="PANTHER" id="PTHR10851">
    <property type="entry name" value="PYRIDOXINE-5-PHOSPHATE OXIDASE"/>
    <property type="match status" value="1"/>
</dbReference>
<dbReference type="InterPro" id="IPR011576">
    <property type="entry name" value="Pyridox_Oxase_N"/>
</dbReference>
<accession>A0A0P7Y6Z2</accession>
<dbReference type="STRING" id="1305737.GCA_000526355_01084"/>
<dbReference type="NCBIfam" id="NF004231">
    <property type="entry name" value="PRK05679.1"/>
    <property type="match status" value="1"/>
</dbReference>
<name>A0A0P7Y6Z2_9BACT</name>
<feature type="domain" description="Pyridoxamine 5'-phosphate oxidase N-terminal" evidence="8">
    <location>
        <begin position="33"/>
        <end position="156"/>
    </location>
</feature>
<organism evidence="10 11">
    <name type="scientific">Algoriphagus marincola HL-49</name>
    <dbReference type="NCBI Taxonomy" id="1305737"/>
    <lineage>
        <taxon>Bacteria</taxon>
        <taxon>Pseudomonadati</taxon>
        <taxon>Bacteroidota</taxon>
        <taxon>Cytophagia</taxon>
        <taxon>Cytophagales</taxon>
        <taxon>Cyclobacteriaceae</taxon>
        <taxon>Algoriphagus</taxon>
    </lineage>
</organism>
<comment type="catalytic activity">
    <reaction evidence="5">
        <text>pyridoxine 5'-phosphate + O2 = pyridoxal 5'-phosphate + H2O2</text>
        <dbReference type="Rhea" id="RHEA:15149"/>
        <dbReference type="ChEBI" id="CHEBI:15379"/>
        <dbReference type="ChEBI" id="CHEBI:16240"/>
        <dbReference type="ChEBI" id="CHEBI:58589"/>
        <dbReference type="ChEBI" id="CHEBI:597326"/>
        <dbReference type="EC" id="1.4.3.5"/>
    </reaction>
</comment>
<feature type="binding site" evidence="6">
    <location>
        <begin position="7"/>
        <end position="10"/>
    </location>
    <ligand>
        <name>substrate</name>
    </ligand>
</feature>
<dbReference type="InterPro" id="IPR012349">
    <property type="entry name" value="Split_barrel_FMN-bd"/>
</dbReference>
<dbReference type="InterPro" id="IPR019740">
    <property type="entry name" value="Pyridox_Oxase_CS"/>
</dbReference>
<keyword evidence="3 5" id="KW-0288">FMN</keyword>
<comment type="pathway">
    <text evidence="5">Cofactor metabolism; pyridoxal 5'-phosphate salvage; pyridoxal 5'-phosphate from pyridoxine 5'-phosphate: step 1/1.</text>
</comment>
<comment type="caution">
    <text evidence="10">The sequence shown here is derived from an EMBL/GenBank/DDBJ whole genome shotgun (WGS) entry which is preliminary data.</text>
</comment>
<comment type="function">
    <text evidence="5">Catalyzes the oxidation of either pyridoxine 5'-phosphate (PNP) or pyridoxamine 5'-phosphate (PMP) into pyridoxal 5'-phosphate (PLP).</text>
</comment>
<dbReference type="PATRIC" id="fig|1305737.6.peg.2324"/>
<comment type="subunit">
    <text evidence="5">Homodimer.</text>
</comment>
<keyword evidence="2 5" id="KW-0285">Flavoprotein</keyword>
<feature type="binding site" evidence="5 7">
    <location>
        <begin position="60"/>
        <end position="65"/>
    </location>
    <ligand>
        <name>FMN</name>
        <dbReference type="ChEBI" id="CHEBI:58210"/>
    </ligand>
</feature>
<sequence>MDISSIRKDYTLKSLDISDVNNSPFEQFHQWLREAISAEALEVNAMTLSTLHADGYPNGRVVLLKELDYGFVFFSNYQSEKGQELENHPKASLTFFWPELERQVRVMGTVEKISESQSDEYFLSRPKGSQIGAWASPQSHKIRSREVLEERLKEMQLRFEEEKLVRPPHWGGYRVLPHKIEFWQGRPSRLHDRILYEKNEAGAWTISRLAP</sequence>